<dbReference type="Gene3D" id="1.10.357.10">
    <property type="entry name" value="Tetracycline Repressor, domain 2"/>
    <property type="match status" value="1"/>
</dbReference>
<feature type="domain" description="HTH tetR-type" evidence="6">
    <location>
        <begin position="8"/>
        <end position="68"/>
    </location>
</feature>
<proteinExistence type="predicted"/>
<dbReference type="AlphaFoldDB" id="A0A9Y2IFQ0"/>
<dbReference type="InterPro" id="IPR023772">
    <property type="entry name" value="DNA-bd_HTH_TetR-type_CS"/>
</dbReference>
<organism evidence="7 8">
    <name type="scientific">Amycolatopsis carbonis</name>
    <dbReference type="NCBI Taxonomy" id="715471"/>
    <lineage>
        <taxon>Bacteria</taxon>
        <taxon>Bacillati</taxon>
        <taxon>Actinomycetota</taxon>
        <taxon>Actinomycetes</taxon>
        <taxon>Pseudonocardiales</taxon>
        <taxon>Pseudonocardiaceae</taxon>
        <taxon>Amycolatopsis</taxon>
    </lineage>
</organism>
<keyword evidence="4" id="KW-0804">Transcription</keyword>
<gene>
    <name evidence="7" type="ORF">QRX50_45075</name>
</gene>
<feature type="DNA-binding region" description="H-T-H motif" evidence="5">
    <location>
        <begin position="31"/>
        <end position="50"/>
    </location>
</feature>
<evidence type="ECO:0000259" key="6">
    <source>
        <dbReference type="PROSITE" id="PS50977"/>
    </source>
</evidence>
<accession>A0A9Y2IFQ0</accession>
<dbReference type="InterPro" id="IPR050109">
    <property type="entry name" value="HTH-type_TetR-like_transc_reg"/>
</dbReference>
<dbReference type="PANTHER" id="PTHR30055:SF226">
    <property type="entry name" value="HTH-TYPE TRANSCRIPTIONAL REGULATOR PKSA"/>
    <property type="match status" value="1"/>
</dbReference>
<evidence type="ECO:0000256" key="2">
    <source>
        <dbReference type="ARBA" id="ARBA00023015"/>
    </source>
</evidence>
<reference evidence="7 8" key="1">
    <citation type="submission" date="2023-06" db="EMBL/GenBank/DDBJ databases">
        <authorList>
            <person name="Oyuntsetseg B."/>
            <person name="Kim S.B."/>
        </authorList>
    </citation>
    <scope>NUCLEOTIDE SEQUENCE [LARGE SCALE GENOMIC DNA]</scope>
    <source>
        <strain evidence="7 8">2-15</strain>
    </source>
</reference>
<dbReference type="PROSITE" id="PS01081">
    <property type="entry name" value="HTH_TETR_1"/>
    <property type="match status" value="1"/>
</dbReference>
<evidence type="ECO:0000313" key="8">
    <source>
        <dbReference type="Proteomes" id="UP001236014"/>
    </source>
</evidence>
<evidence type="ECO:0000256" key="1">
    <source>
        <dbReference type="ARBA" id="ARBA00022491"/>
    </source>
</evidence>
<dbReference type="InterPro" id="IPR036271">
    <property type="entry name" value="Tet_transcr_reg_TetR-rel_C_sf"/>
</dbReference>
<dbReference type="SUPFAM" id="SSF48498">
    <property type="entry name" value="Tetracyclin repressor-like, C-terminal domain"/>
    <property type="match status" value="1"/>
</dbReference>
<dbReference type="GO" id="GO:0000976">
    <property type="term" value="F:transcription cis-regulatory region binding"/>
    <property type="evidence" value="ECO:0007669"/>
    <property type="project" value="TreeGrafter"/>
</dbReference>
<evidence type="ECO:0000256" key="3">
    <source>
        <dbReference type="ARBA" id="ARBA00023125"/>
    </source>
</evidence>
<keyword evidence="1" id="KW-0678">Repressor</keyword>
<evidence type="ECO:0000256" key="4">
    <source>
        <dbReference type="ARBA" id="ARBA00023163"/>
    </source>
</evidence>
<dbReference type="EMBL" id="CP127294">
    <property type="protein sequence ID" value="WIX78451.1"/>
    <property type="molecule type" value="Genomic_DNA"/>
</dbReference>
<dbReference type="InterPro" id="IPR039538">
    <property type="entry name" value="BetI_C"/>
</dbReference>
<dbReference type="InterPro" id="IPR001647">
    <property type="entry name" value="HTH_TetR"/>
</dbReference>
<keyword evidence="2" id="KW-0805">Transcription regulation</keyword>
<dbReference type="Proteomes" id="UP001236014">
    <property type="component" value="Chromosome"/>
</dbReference>
<evidence type="ECO:0000313" key="7">
    <source>
        <dbReference type="EMBL" id="WIX78451.1"/>
    </source>
</evidence>
<dbReference type="PANTHER" id="PTHR30055">
    <property type="entry name" value="HTH-TYPE TRANSCRIPTIONAL REGULATOR RUTR"/>
    <property type="match status" value="1"/>
</dbReference>
<dbReference type="InterPro" id="IPR009057">
    <property type="entry name" value="Homeodomain-like_sf"/>
</dbReference>
<dbReference type="KEGG" id="acab:QRX50_45075"/>
<name>A0A9Y2IFQ0_9PSEU</name>
<evidence type="ECO:0000256" key="5">
    <source>
        <dbReference type="PROSITE-ProRule" id="PRU00335"/>
    </source>
</evidence>
<dbReference type="SUPFAM" id="SSF46689">
    <property type="entry name" value="Homeodomain-like"/>
    <property type="match status" value="1"/>
</dbReference>
<keyword evidence="3 5" id="KW-0238">DNA-binding</keyword>
<dbReference type="PROSITE" id="PS50977">
    <property type="entry name" value="HTH_TETR_2"/>
    <property type="match status" value="1"/>
</dbReference>
<dbReference type="Pfam" id="PF13977">
    <property type="entry name" value="TetR_C_6"/>
    <property type="match status" value="1"/>
</dbReference>
<protein>
    <submittedName>
        <fullName evidence="7">TetR family transcriptional regulator C-terminal domain-containing protein</fullName>
    </submittedName>
</protein>
<dbReference type="Pfam" id="PF00440">
    <property type="entry name" value="TetR_N"/>
    <property type="match status" value="1"/>
</dbReference>
<dbReference type="GO" id="GO:0003700">
    <property type="term" value="F:DNA-binding transcription factor activity"/>
    <property type="evidence" value="ECO:0007669"/>
    <property type="project" value="TreeGrafter"/>
</dbReference>
<dbReference type="RefSeq" id="WP_285969168.1">
    <property type="nucleotide sequence ID" value="NZ_CP127294.1"/>
</dbReference>
<sequence>MPKVIDGEQRRADIADAVLRLAARDGLPAVSLRSVAAESGLNIGSVRHYFDGQRDLMRFAMRSTIDRVTARLERRRGSLRPLSELTPDEAAAQLTDFLAELLPLDAPRRAEATVLVEFLVAARVDTDLTALAHEALHGTLALARRIVSALSLPAAGADLEAERLAALLDGLTFRSALQPEATTPQVCRDVLRAHLASLGISARPAAGA</sequence>
<keyword evidence="8" id="KW-1185">Reference proteome</keyword>